<comment type="caution">
    <text evidence="7">The sequence shown here is derived from an EMBL/GenBank/DDBJ whole genome shotgun (WGS) entry which is preliminary data.</text>
</comment>
<dbReference type="Pfam" id="PF02826">
    <property type="entry name" value="2-Hacid_dh_C"/>
    <property type="match status" value="1"/>
</dbReference>
<dbReference type="PROSITE" id="PS00670">
    <property type="entry name" value="D_2_HYDROXYACID_DH_2"/>
    <property type="match status" value="1"/>
</dbReference>
<name>A0A949NFP7_9FIRM</name>
<dbReference type="AlphaFoldDB" id="A0A949NFP7"/>
<gene>
    <name evidence="7" type="ORF">KTH89_15400</name>
</gene>
<dbReference type="SUPFAM" id="SSF51735">
    <property type="entry name" value="NAD(P)-binding Rossmann-fold domains"/>
    <property type="match status" value="1"/>
</dbReference>
<dbReference type="PANTHER" id="PTHR43026">
    <property type="entry name" value="2-HYDROXYACID DEHYDROGENASE HOMOLOG 1-RELATED"/>
    <property type="match status" value="1"/>
</dbReference>
<evidence type="ECO:0000256" key="3">
    <source>
        <dbReference type="ARBA" id="ARBA00023027"/>
    </source>
</evidence>
<comment type="similarity">
    <text evidence="1 4">Belongs to the D-isomer specific 2-hydroxyacid dehydrogenase family.</text>
</comment>
<keyword evidence="3" id="KW-0520">NAD</keyword>
<evidence type="ECO:0000256" key="4">
    <source>
        <dbReference type="RuleBase" id="RU003719"/>
    </source>
</evidence>
<organism evidence="7 8">
    <name type="scientific">Diplocloster agilis</name>
    <dbReference type="NCBI Taxonomy" id="2850323"/>
    <lineage>
        <taxon>Bacteria</taxon>
        <taxon>Bacillati</taxon>
        <taxon>Bacillota</taxon>
        <taxon>Clostridia</taxon>
        <taxon>Lachnospirales</taxon>
        <taxon>Lachnospiraceae</taxon>
        <taxon>Diplocloster</taxon>
    </lineage>
</organism>
<dbReference type="Pfam" id="PF00389">
    <property type="entry name" value="2-Hacid_dh"/>
    <property type="match status" value="1"/>
</dbReference>
<dbReference type="SUPFAM" id="SSF52283">
    <property type="entry name" value="Formate/glycerate dehydrogenase catalytic domain-like"/>
    <property type="match status" value="1"/>
</dbReference>
<evidence type="ECO:0000313" key="7">
    <source>
        <dbReference type="EMBL" id="MBU9737929.1"/>
    </source>
</evidence>
<dbReference type="InterPro" id="IPR006139">
    <property type="entry name" value="D-isomer_2_OHA_DH_cat_dom"/>
</dbReference>
<dbReference type="InterPro" id="IPR036291">
    <property type="entry name" value="NAD(P)-bd_dom_sf"/>
</dbReference>
<dbReference type="GO" id="GO:0051287">
    <property type="term" value="F:NAD binding"/>
    <property type="evidence" value="ECO:0007669"/>
    <property type="project" value="InterPro"/>
</dbReference>
<proteinExistence type="inferred from homology"/>
<protein>
    <submittedName>
        <fullName evidence="7">Lactate dehydrogenase</fullName>
    </submittedName>
</protein>
<accession>A0A949NFP7</accession>
<dbReference type="Proteomes" id="UP000712157">
    <property type="component" value="Unassembled WGS sequence"/>
</dbReference>
<dbReference type="EMBL" id="JAHQCW010000027">
    <property type="protein sequence ID" value="MBU9737929.1"/>
    <property type="molecule type" value="Genomic_DNA"/>
</dbReference>
<keyword evidence="2 4" id="KW-0560">Oxidoreductase</keyword>
<keyword evidence="8" id="KW-1185">Reference proteome</keyword>
<evidence type="ECO:0000259" key="6">
    <source>
        <dbReference type="Pfam" id="PF02826"/>
    </source>
</evidence>
<evidence type="ECO:0000256" key="1">
    <source>
        <dbReference type="ARBA" id="ARBA00005854"/>
    </source>
</evidence>
<dbReference type="GO" id="GO:0008720">
    <property type="term" value="F:D-lactate dehydrogenase (NAD+) activity"/>
    <property type="evidence" value="ECO:0007669"/>
    <property type="project" value="TreeGrafter"/>
</dbReference>
<reference evidence="7" key="1">
    <citation type="submission" date="2021-06" db="EMBL/GenBank/DDBJ databases">
        <title>Description of novel taxa of the family Lachnospiraceae.</title>
        <authorList>
            <person name="Chaplin A.V."/>
            <person name="Sokolova S.R."/>
            <person name="Pikina A.P."/>
            <person name="Korzhanova M."/>
            <person name="Belova V."/>
            <person name="Korostin D."/>
            <person name="Efimov B.A."/>
        </authorList>
    </citation>
    <scope>NUCLEOTIDE SEQUENCE</scope>
    <source>
        <strain evidence="7">ASD5720</strain>
    </source>
</reference>
<dbReference type="InterPro" id="IPR029752">
    <property type="entry name" value="D-isomer_DH_CS1"/>
</dbReference>
<dbReference type="CDD" id="cd12185">
    <property type="entry name" value="HGDH_LDH_like"/>
    <property type="match status" value="1"/>
</dbReference>
<dbReference type="InterPro" id="IPR029753">
    <property type="entry name" value="D-isomer_DH_CS"/>
</dbReference>
<dbReference type="PROSITE" id="PS00671">
    <property type="entry name" value="D_2_HYDROXYACID_DH_3"/>
    <property type="match status" value="1"/>
</dbReference>
<dbReference type="InterPro" id="IPR058205">
    <property type="entry name" value="D-LDH-like"/>
</dbReference>
<feature type="domain" description="D-isomer specific 2-hydroxyacid dehydrogenase NAD-binding" evidence="6">
    <location>
        <begin position="110"/>
        <end position="295"/>
    </location>
</feature>
<dbReference type="PANTHER" id="PTHR43026:SF1">
    <property type="entry name" value="2-HYDROXYACID DEHYDROGENASE HOMOLOG 1-RELATED"/>
    <property type="match status" value="1"/>
</dbReference>
<feature type="domain" description="D-isomer specific 2-hydroxyacid dehydrogenase catalytic" evidence="5">
    <location>
        <begin position="24"/>
        <end position="326"/>
    </location>
</feature>
<dbReference type="RefSeq" id="WP_238722274.1">
    <property type="nucleotide sequence ID" value="NZ_JAHQCW010000027.1"/>
</dbReference>
<evidence type="ECO:0000259" key="5">
    <source>
        <dbReference type="Pfam" id="PF00389"/>
    </source>
</evidence>
<dbReference type="InterPro" id="IPR006140">
    <property type="entry name" value="D-isomer_DH_NAD-bd"/>
</dbReference>
<evidence type="ECO:0000313" key="8">
    <source>
        <dbReference type="Proteomes" id="UP000712157"/>
    </source>
</evidence>
<sequence length="327" mass="36205">MKIFVYSYREFDEAVHFQNYSRQLGIEIETTPKPPTLETAHLAEGYEYISIITTKVDAALLEKFHAMGIKMISTRTIGYDHIDLGKAKELGIRVSNATYPPSSVADYTVLLILMMIRRMKQIMNRAAVQDFTLPGIQGGEMPDYTIGVVGTGRIGRTVLKNLSGFGSRLLAYDLNPNGEAEKYADYCSFEQLLEQSDIITLHMPGGDGTYHIMNEDTIGKMKTGAVLVNTARGSLIDTGAMIRALESQKLGGAALDVVENEFGLYYGDRKSDVIVNRDLAVLKSFPNVIVTPHMAWYTEGAVREMVYSSLKSCCLCAAGEKNPWEVI</sequence>
<dbReference type="PROSITE" id="PS00065">
    <property type="entry name" value="D_2_HYDROXYACID_DH_1"/>
    <property type="match status" value="1"/>
</dbReference>
<dbReference type="Gene3D" id="3.40.50.720">
    <property type="entry name" value="NAD(P)-binding Rossmann-like Domain"/>
    <property type="match status" value="2"/>
</dbReference>
<evidence type="ECO:0000256" key="2">
    <source>
        <dbReference type="ARBA" id="ARBA00023002"/>
    </source>
</evidence>